<dbReference type="AlphaFoldDB" id="A0A392N5R2"/>
<proteinExistence type="predicted"/>
<protein>
    <submittedName>
        <fullName evidence="1">Uncharacterized protein</fullName>
    </submittedName>
</protein>
<dbReference type="Proteomes" id="UP000265520">
    <property type="component" value="Unassembled WGS sequence"/>
</dbReference>
<organism evidence="1 2">
    <name type="scientific">Trifolium medium</name>
    <dbReference type="NCBI Taxonomy" id="97028"/>
    <lineage>
        <taxon>Eukaryota</taxon>
        <taxon>Viridiplantae</taxon>
        <taxon>Streptophyta</taxon>
        <taxon>Embryophyta</taxon>
        <taxon>Tracheophyta</taxon>
        <taxon>Spermatophyta</taxon>
        <taxon>Magnoliopsida</taxon>
        <taxon>eudicotyledons</taxon>
        <taxon>Gunneridae</taxon>
        <taxon>Pentapetalae</taxon>
        <taxon>rosids</taxon>
        <taxon>fabids</taxon>
        <taxon>Fabales</taxon>
        <taxon>Fabaceae</taxon>
        <taxon>Papilionoideae</taxon>
        <taxon>50 kb inversion clade</taxon>
        <taxon>NPAAA clade</taxon>
        <taxon>Hologalegina</taxon>
        <taxon>IRL clade</taxon>
        <taxon>Trifolieae</taxon>
        <taxon>Trifolium</taxon>
    </lineage>
</organism>
<reference evidence="1 2" key="1">
    <citation type="journal article" date="2018" name="Front. Plant Sci.">
        <title>Red Clover (Trifolium pratense) and Zigzag Clover (T. medium) - A Picture of Genomic Similarities and Differences.</title>
        <authorList>
            <person name="Dluhosova J."/>
            <person name="Istvanek J."/>
            <person name="Nedelnik J."/>
            <person name="Repkova J."/>
        </authorList>
    </citation>
    <scope>NUCLEOTIDE SEQUENCE [LARGE SCALE GENOMIC DNA]</scope>
    <source>
        <strain evidence="2">cv. 10/8</strain>
        <tissue evidence="1">Leaf</tissue>
    </source>
</reference>
<dbReference type="EMBL" id="LXQA010028517">
    <property type="protein sequence ID" value="MCH94933.1"/>
    <property type="molecule type" value="Genomic_DNA"/>
</dbReference>
<sequence length="62" mass="6749">MRTGAYLDEFDFAIAQAKIIYPEADHSLLAQADAFKVIKDGKLVDQEVPDASSPAGRLRGVK</sequence>
<evidence type="ECO:0000313" key="2">
    <source>
        <dbReference type="Proteomes" id="UP000265520"/>
    </source>
</evidence>
<name>A0A392N5R2_9FABA</name>
<gene>
    <name evidence="1" type="ORF">A2U01_0015904</name>
</gene>
<comment type="caution">
    <text evidence="1">The sequence shown here is derived from an EMBL/GenBank/DDBJ whole genome shotgun (WGS) entry which is preliminary data.</text>
</comment>
<evidence type="ECO:0000313" key="1">
    <source>
        <dbReference type="EMBL" id="MCH94933.1"/>
    </source>
</evidence>
<accession>A0A392N5R2</accession>
<keyword evidence="2" id="KW-1185">Reference proteome</keyword>